<dbReference type="EMBL" id="CP029159">
    <property type="protein sequence ID" value="QKM69056.1"/>
    <property type="molecule type" value="Genomic_DNA"/>
</dbReference>
<evidence type="ECO:0000313" key="1">
    <source>
        <dbReference type="EMBL" id="QKM69056.1"/>
    </source>
</evidence>
<evidence type="ECO:0000313" key="2">
    <source>
        <dbReference type="Proteomes" id="UP000005940"/>
    </source>
</evidence>
<organism evidence="1 2">
    <name type="scientific">Streptomyces tsukubensis (strain DSM 42081 / NBRC 108919 / NRRL 18488 / 9993)</name>
    <dbReference type="NCBI Taxonomy" id="1114943"/>
    <lineage>
        <taxon>Bacteria</taxon>
        <taxon>Bacillati</taxon>
        <taxon>Actinomycetota</taxon>
        <taxon>Actinomycetes</taxon>
        <taxon>Kitasatosporales</taxon>
        <taxon>Streptomycetaceae</taxon>
        <taxon>Streptomyces</taxon>
    </lineage>
</organism>
<gene>
    <name evidence="1" type="ORF">STSU_019740</name>
</gene>
<proteinExistence type="predicted"/>
<reference evidence="1 2" key="1">
    <citation type="journal article" date="2012" name="J. Bacteriol.">
        <title>Draft genome of Streptomyces tsukubaensis NRRL 18488, the producer of the clinically important immunosuppressant tacrolimus (FK506).</title>
        <authorList>
            <person name="Barreiro C."/>
            <person name="Prieto C."/>
            <person name="Sola-Landa A."/>
            <person name="Solera E."/>
            <person name="Martinez-Castro M."/>
            <person name="Perez-Redondo R."/>
            <person name="Garcia-Estrada C."/>
            <person name="Aparicio J.F."/>
            <person name="Fernandez-Martinez L.T."/>
            <person name="Santos-Aberturas J."/>
            <person name="Salehi-Najafabadi Z."/>
            <person name="Rodriguez-Garcia A."/>
            <person name="Tauch A."/>
            <person name="Martin J.F."/>
        </authorList>
    </citation>
    <scope>NUCLEOTIDE SEQUENCE [LARGE SCALE GENOMIC DNA]</scope>
    <source>
        <strain evidence="2">DSM 42081 / NBRC 108919 / NRRL 18488 / 9993</strain>
    </source>
</reference>
<sequence>MLVALIAVIGTLLGSVTTGLLQYRALRADRRTVRADQDRRERVVAVAALAAALSAHRRAMWVREDLRLAGAADTAYAAARAESHATRAALTGPLATLAILAPALTATAHEAAQATYDLRGAADRGALDAARLRAIDAEAALIAAAAA</sequence>
<dbReference type="Proteomes" id="UP000005940">
    <property type="component" value="Chromosome"/>
</dbReference>
<protein>
    <submittedName>
        <fullName evidence="1">Protein kilB</fullName>
    </submittedName>
</protein>
<name>I2N0Z9_STRT9</name>
<accession>I2N0Z9</accession>
<dbReference type="RefSeq" id="WP_006348443.1">
    <property type="nucleotide sequence ID" value="NZ_CP029159.1"/>
</dbReference>
<keyword evidence="2" id="KW-1185">Reference proteome</keyword>
<dbReference type="AlphaFoldDB" id="I2N0Z9"/>